<dbReference type="EMBL" id="JANIBM010000048">
    <property type="protein sequence ID" value="MCQ8183432.1"/>
    <property type="molecule type" value="Genomic_DNA"/>
</dbReference>
<dbReference type="RefSeq" id="WP_256612668.1">
    <property type="nucleotide sequence ID" value="NZ_JANIBM010000048.1"/>
</dbReference>
<feature type="chain" id="PRO_5045170155" evidence="1">
    <location>
        <begin position="42"/>
        <end position="888"/>
    </location>
</feature>
<evidence type="ECO:0000256" key="1">
    <source>
        <dbReference type="SAM" id="SignalP"/>
    </source>
</evidence>
<evidence type="ECO:0000313" key="2">
    <source>
        <dbReference type="EMBL" id="MCQ8183432.1"/>
    </source>
</evidence>
<organism evidence="2 3">
    <name type="scientific">Methylomonas aurea</name>
    <dbReference type="NCBI Taxonomy" id="2952224"/>
    <lineage>
        <taxon>Bacteria</taxon>
        <taxon>Pseudomonadati</taxon>
        <taxon>Pseudomonadota</taxon>
        <taxon>Gammaproteobacteria</taxon>
        <taxon>Methylococcales</taxon>
        <taxon>Methylococcaceae</taxon>
        <taxon>Methylomonas</taxon>
    </lineage>
</organism>
<comment type="caution">
    <text evidence="2">The sequence shown here is derived from an EMBL/GenBank/DDBJ whole genome shotgun (WGS) entry which is preliminary data.</text>
</comment>
<accession>A0ABT1UMU5</accession>
<gene>
    <name evidence="2" type="ORF">NP603_20135</name>
</gene>
<dbReference type="Proteomes" id="UP001524569">
    <property type="component" value="Unassembled WGS sequence"/>
</dbReference>
<name>A0ABT1UMU5_9GAMM</name>
<keyword evidence="1" id="KW-0732">Signal</keyword>
<dbReference type="InterPro" id="IPR021953">
    <property type="entry name" value="DUF3570"/>
</dbReference>
<dbReference type="Pfam" id="PF12094">
    <property type="entry name" value="DUF3570"/>
    <property type="match status" value="1"/>
</dbReference>
<protein>
    <submittedName>
        <fullName evidence="2">DUF3570 domain-containing protein</fullName>
    </submittedName>
</protein>
<feature type="signal peptide" evidence="1">
    <location>
        <begin position="1"/>
        <end position="41"/>
    </location>
</feature>
<evidence type="ECO:0000313" key="3">
    <source>
        <dbReference type="Proteomes" id="UP001524569"/>
    </source>
</evidence>
<reference evidence="2 3" key="1">
    <citation type="submission" date="2022-07" db="EMBL/GenBank/DDBJ databases">
        <title>Methylomonas rivi sp. nov., Methylomonas rosea sp. nov., Methylomonas aureus sp. nov. and Methylomonas subterranea sp. nov., four novel methanotrophs isolated from a freshwater creek and the deep terrestrial subsurface.</title>
        <authorList>
            <person name="Abin C."/>
            <person name="Sankaranarayanan K."/>
            <person name="Garner C."/>
            <person name="Sindelar R."/>
            <person name="Kotary K."/>
            <person name="Garner R."/>
            <person name="Barclay S."/>
            <person name="Lawson P."/>
            <person name="Krumholz L."/>
        </authorList>
    </citation>
    <scope>NUCLEOTIDE SEQUENCE [LARGE SCALE GENOMIC DNA]</scope>
    <source>
        <strain evidence="2 3">SURF-1</strain>
    </source>
</reference>
<proteinExistence type="predicted"/>
<sequence>MLAPGAVVAVIKAEKMVNPGLQALTAAALMLPGLVNSTANAADGDEFNFQYGRYEESARDLNGVKSQYKPITVDSLHSGGKVNLTDRIKFAFNFIQDTWSGATPITTAPSGRQGNQPYRQFGTVAGASPYIQTGGDGIETNTVYFDRDLKPLLVDPDSLFSDVTSLGQDRKLVHTMSTASPETRKEGNFKLSYEWDEAAVDIGGGISVEHDYESRFGNAGVRLDFNQKRTTLNAGLSYTNSDSFARLSDHFTKPYLNYIAYQSQLKPVTKDQSGDTQILGKRDDWGGNLGLTQVVNKDALFKLGIGFTHSQGYLENPYKAVTAFFIQPVGLPSLGEFSSTIPFVGIGKAFLEQRPDYRNQWIFSTGWVQHINPLDAAFHFDYRFFHDDWGINAHTFEGDWVQPLGAGWSITPRVRYYSQSAADFYHPYLIVGPSADPGNANLASDNAKLPSAFSSDHRLSGYGALSGGIMLSKQFSKGIRLDAGFEYYTHQGDLKLGGGGEADYADFNYYVANATLNVNLTTLGRSLADDPHAHHRHHSHHHGAPLPAGLMFGHVMSTPGDVMVGYRYMYSRQDGDMLYAGKTVSDRAIVDNGCIENGGTCRTVPEFMNMHMHMLDIMYAATDWLNLMVMPQFMDMDMNARPLSGITPAASGAVDHLHGGHDTGAVGDTGMYALVKLFQTEGHQINMGLGVTAPTGKVDIKLNRMHKFDSGYIHYGMQLGSGTWDFKPSLTYTGQASDWSWGAQVSGTKRLEARNSVGFALGDAVQSTAWGSYNVLDWLAASVRGIYTAQGAIKGGFQALPGDCAINYNQNVVQPCVDINPKGGSMDNPKNYGGHYWDVGFGLNAMIPDGAFAGHNFSVEWLQPVEDNVNGYQLERSGTLNATWMYAF</sequence>
<keyword evidence="3" id="KW-1185">Reference proteome</keyword>